<protein>
    <submittedName>
        <fullName evidence="4">Uncharacterized protein</fullName>
    </submittedName>
</protein>
<dbReference type="EMBL" id="QHKO01000002">
    <property type="protein sequence ID" value="RAL23711.1"/>
    <property type="molecule type" value="Genomic_DNA"/>
</dbReference>
<dbReference type="InterPro" id="IPR007863">
    <property type="entry name" value="Peptidase_M16_C"/>
</dbReference>
<evidence type="ECO:0000259" key="3">
    <source>
        <dbReference type="Pfam" id="PF05193"/>
    </source>
</evidence>
<dbReference type="AlphaFoldDB" id="A0A328CCS2"/>
<dbReference type="OrthoDB" id="9811314at2"/>
<feature type="chain" id="PRO_5016260602" evidence="1">
    <location>
        <begin position="26"/>
        <end position="497"/>
    </location>
</feature>
<reference evidence="4 5" key="1">
    <citation type="submission" date="2018-05" db="EMBL/GenBank/DDBJ databases">
        <title>Lujinxingia marina gen. nov. sp. nov., a new facultative anaerobic member of the class Deltaproteobacteria, and proposal of Lujinxingaceae fam. nov.</title>
        <authorList>
            <person name="Li C.-M."/>
        </authorList>
    </citation>
    <scope>NUCLEOTIDE SEQUENCE [LARGE SCALE GENOMIC DNA]</scope>
    <source>
        <strain evidence="4 5">B210</strain>
    </source>
</reference>
<dbReference type="Pfam" id="PF00675">
    <property type="entry name" value="Peptidase_M16"/>
    <property type="match status" value="1"/>
</dbReference>
<keyword evidence="1" id="KW-0732">Signal</keyword>
<proteinExistence type="predicted"/>
<gene>
    <name evidence="4" type="ORF">DL240_06020</name>
</gene>
<dbReference type="InterPro" id="IPR050361">
    <property type="entry name" value="MPP/UQCRC_Complex"/>
</dbReference>
<sequence>MKITRPITALTLAALVAACASPAPAPDQAPVESTLASAERPIPELRELQWIEGQPTIEDLGSTETIRATRVGALKVIHMNTPANQVVVARLLTAGGQADLSASIAGIERLSLSVAAGGGTASTPKDAFNAQLDAIGASIGSFAAADYSGISMRSVVEHFEPTWELFTQAVLEPAFPDEEVELRRARQIAEIESVRDSPDALVGEMVSDLYFAGHPYANRQVGTVESVSALTTAELQAWQRSLLQPDRMLLVVVGNIDHDQLIKRVAASFGRLAPTGAEAPAVPAVVHSERALRIEAQEIPTNYIMGYFGAPALDHADYPAMLLATRYLRDRLFEEVRTKRNLTYAVSAGMATRKANFGYLYVTATDPAATLPVMFDEVARLQNERLDPLALEKIRNVFLTGHYMNLQTNASQAGMLADHELLGGGWQEVDTFLDAINAVTPADIQRVAQTYINTYQFAAVGEPSELPAEIFGVSPQATDEVDADQVLGEESDAPAAP</sequence>
<name>A0A328CCS2_9DELT</name>
<dbReference type="GO" id="GO:0046872">
    <property type="term" value="F:metal ion binding"/>
    <property type="evidence" value="ECO:0007669"/>
    <property type="project" value="InterPro"/>
</dbReference>
<feature type="domain" description="Peptidase M16 N-terminal" evidence="2">
    <location>
        <begin position="119"/>
        <end position="220"/>
    </location>
</feature>
<accession>A0A328CCS2</accession>
<feature type="signal peptide" evidence="1">
    <location>
        <begin position="1"/>
        <end position="25"/>
    </location>
</feature>
<dbReference type="Gene3D" id="3.30.830.10">
    <property type="entry name" value="Metalloenzyme, LuxS/M16 peptidase-like"/>
    <property type="match status" value="2"/>
</dbReference>
<evidence type="ECO:0000313" key="5">
    <source>
        <dbReference type="Proteomes" id="UP000249169"/>
    </source>
</evidence>
<feature type="domain" description="Peptidase M16 C-terminal" evidence="3">
    <location>
        <begin position="230"/>
        <end position="396"/>
    </location>
</feature>
<dbReference type="PROSITE" id="PS51257">
    <property type="entry name" value="PROKAR_LIPOPROTEIN"/>
    <property type="match status" value="1"/>
</dbReference>
<dbReference type="Proteomes" id="UP000249169">
    <property type="component" value="Unassembled WGS sequence"/>
</dbReference>
<dbReference type="Pfam" id="PF05193">
    <property type="entry name" value="Peptidase_M16_C"/>
    <property type="match status" value="1"/>
</dbReference>
<dbReference type="RefSeq" id="WP_111728969.1">
    <property type="nucleotide sequence ID" value="NZ_QHKO01000002.1"/>
</dbReference>
<dbReference type="SUPFAM" id="SSF63411">
    <property type="entry name" value="LuxS/MPP-like metallohydrolase"/>
    <property type="match status" value="2"/>
</dbReference>
<evidence type="ECO:0000256" key="1">
    <source>
        <dbReference type="SAM" id="SignalP"/>
    </source>
</evidence>
<dbReference type="InterPro" id="IPR011249">
    <property type="entry name" value="Metalloenz_LuxS/M16"/>
</dbReference>
<dbReference type="PANTHER" id="PTHR11851:SF224">
    <property type="entry name" value="PROCESSING PROTEASE"/>
    <property type="match status" value="1"/>
</dbReference>
<organism evidence="4 5">
    <name type="scientific">Lujinxingia litoralis</name>
    <dbReference type="NCBI Taxonomy" id="2211119"/>
    <lineage>
        <taxon>Bacteria</taxon>
        <taxon>Deltaproteobacteria</taxon>
        <taxon>Bradymonadales</taxon>
        <taxon>Lujinxingiaceae</taxon>
        <taxon>Lujinxingia</taxon>
    </lineage>
</organism>
<dbReference type="PANTHER" id="PTHR11851">
    <property type="entry name" value="METALLOPROTEASE"/>
    <property type="match status" value="1"/>
</dbReference>
<keyword evidence="5" id="KW-1185">Reference proteome</keyword>
<evidence type="ECO:0000313" key="4">
    <source>
        <dbReference type="EMBL" id="RAL23711.1"/>
    </source>
</evidence>
<dbReference type="InterPro" id="IPR011765">
    <property type="entry name" value="Pept_M16_N"/>
</dbReference>
<comment type="caution">
    <text evidence="4">The sequence shown here is derived from an EMBL/GenBank/DDBJ whole genome shotgun (WGS) entry which is preliminary data.</text>
</comment>
<evidence type="ECO:0000259" key="2">
    <source>
        <dbReference type="Pfam" id="PF00675"/>
    </source>
</evidence>